<gene>
    <name evidence="2" type="ORF">BJP36_04685</name>
</gene>
<evidence type="ECO:0000256" key="1">
    <source>
        <dbReference type="SAM" id="MobiDB-lite"/>
    </source>
</evidence>
<feature type="compositionally biased region" description="Low complexity" evidence="1">
    <location>
        <begin position="37"/>
        <end position="53"/>
    </location>
</feature>
<feature type="compositionally biased region" description="Polar residues" evidence="1">
    <location>
        <begin position="469"/>
        <end position="483"/>
    </location>
</feature>
<feature type="region of interest" description="Disordered" evidence="1">
    <location>
        <begin position="138"/>
        <end position="167"/>
    </location>
</feature>
<sequence>MAKVTIVSESYVSSLQGQYQGVISKWSSGLAAFKQKQQQKQEQNRQGQQLNGQVYNSNQEPEIKITDGDQVVYGKDGDRLVNDLNSDIIGQLTLAKESSVGEMVGVSNKKVELDGIVILQTNDEGVVKVNAFDEQQLQGQKQKVSSPIQPQNQASKPKVQPVKANTENRGGLYSVRRSVQALEDTPLKQFLQSQVNEMRMLRSAQKQKQEAMQSEFISELIEARMLQSKQPSWWEKVVSPISEKVEKVKNAVSNYHETSRQKEAAATLVRLINSQASPGQDTYESAEYTIHREDNSYAMRDKKGKELIKFRAGAMGVTVQGEPKLNEQQYQEISQVKKQLDWGQKPEGKFRQLGASEADYFSRVKAVADTLVEYAQSQGNTVQVEGKLNYNWRATPNGDITIAAKDRRGTIFSQQKGQFMSQMTQRDLSYFEQALKPLMSQAPQRLVQPSRSSVQSLKSQSLGAPNPFAHSSLTALASSNGQAFQPPAKTPFSEPINLKQKSKELSL</sequence>
<dbReference type="EMBL" id="CP017708">
    <property type="protein sequence ID" value="AOY79315.1"/>
    <property type="molecule type" value="Genomic_DNA"/>
</dbReference>
<evidence type="ECO:0000313" key="2">
    <source>
        <dbReference type="EMBL" id="AOY79315.1"/>
    </source>
</evidence>
<accession>A0A1D9FVG8</accession>
<feature type="compositionally biased region" description="Low complexity" evidence="1">
    <location>
        <begin position="449"/>
        <end position="461"/>
    </location>
</feature>
<evidence type="ECO:0000313" key="3">
    <source>
        <dbReference type="Proteomes" id="UP000176944"/>
    </source>
</evidence>
<protein>
    <submittedName>
        <fullName evidence="2">Uncharacterized protein</fullName>
    </submittedName>
</protein>
<feature type="region of interest" description="Disordered" evidence="1">
    <location>
        <begin position="37"/>
        <end position="69"/>
    </location>
</feature>
<dbReference type="AlphaFoldDB" id="A0A1D9FVG8"/>
<dbReference type="Proteomes" id="UP000176944">
    <property type="component" value="Chromosome"/>
</dbReference>
<name>A0A1D9FVG8_MOOP1</name>
<reference evidence="3" key="1">
    <citation type="submission" date="2016-10" db="EMBL/GenBank/DDBJ databases">
        <title>Comparative genomics uncovers the prolific and rare metabolic potential of the cyanobacterial genus Moorea.</title>
        <authorList>
            <person name="Leao T."/>
            <person name="Castelao G."/>
            <person name="Korobeynikov A."/>
            <person name="Monroe E.A."/>
            <person name="Podell S."/>
            <person name="Glukhov E."/>
            <person name="Allen E."/>
            <person name="Gerwick W.H."/>
            <person name="Gerwick L."/>
        </authorList>
    </citation>
    <scope>NUCLEOTIDE SEQUENCE [LARGE SCALE GENOMIC DNA]</scope>
    <source>
        <strain evidence="3">JHB</strain>
    </source>
</reference>
<feature type="compositionally biased region" description="Polar residues" evidence="1">
    <location>
        <begin position="138"/>
        <end position="155"/>
    </location>
</feature>
<proteinExistence type="predicted"/>
<organism evidence="2 3">
    <name type="scientific">Moorena producens (strain JHB)</name>
    <dbReference type="NCBI Taxonomy" id="1454205"/>
    <lineage>
        <taxon>Bacteria</taxon>
        <taxon>Bacillati</taxon>
        <taxon>Cyanobacteriota</taxon>
        <taxon>Cyanophyceae</taxon>
        <taxon>Coleofasciculales</taxon>
        <taxon>Coleofasciculaceae</taxon>
        <taxon>Moorena</taxon>
    </lineage>
</organism>
<feature type="region of interest" description="Disordered" evidence="1">
    <location>
        <begin position="449"/>
        <end position="507"/>
    </location>
</feature>